<dbReference type="RefSeq" id="XP_009169251.1">
    <property type="nucleotide sequence ID" value="XM_009170987.1"/>
</dbReference>
<evidence type="ECO:0000313" key="3">
    <source>
        <dbReference type="Proteomes" id="UP000054324"/>
    </source>
</evidence>
<sequence>KSCIADFRVCYFFFTTVSYRFSLFSEFQLVQKLARPVPRKSVTRRPTKVPEGFVIPNLSHRDYRKLNWGLSHLNLPRTTLPSALHRAVSMTSSQLRWRLKPAVTETDLERLTHEYRHSGSLPFCHENTPFVSSRTTTFSVQRRIHKLTRSSVVFLNNKDYMQSLKFHILREQAKKSGEAFEAGDIHPQQFFPNCKPKLKKKTLPTEHLIQMISPGLPMPYVCDKDTQATGSGTEKPLRRKESVGYFRVGGPNKSPHLGTALDNEDLGGPAADKALNDIYLRAQESPEPVSMLMERIFPNNSQIATLYTLAEKALQTAVEGSVNRYNMRSATPTCRAASEARRKRHTQRPSLPQKSVTKLRNSINSQLPWTASQ</sequence>
<organism evidence="2 3">
    <name type="scientific">Opisthorchis viverrini</name>
    <name type="common">Southeast Asian liver fluke</name>
    <dbReference type="NCBI Taxonomy" id="6198"/>
    <lineage>
        <taxon>Eukaryota</taxon>
        <taxon>Metazoa</taxon>
        <taxon>Spiralia</taxon>
        <taxon>Lophotrochozoa</taxon>
        <taxon>Platyhelminthes</taxon>
        <taxon>Trematoda</taxon>
        <taxon>Digenea</taxon>
        <taxon>Opisthorchiida</taxon>
        <taxon>Opisthorchiata</taxon>
        <taxon>Opisthorchiidae</taxon>
        <taxon>Opisthorchis</taxon>
    </lineage>
</organism>
<gene>
    <name evidence="2" type="ORF">T265_13885</name>
</gene>
<reference evidence="2 3" key="1">
    <citation type="submission" date="2013-11" db="EMBL/GenBank/DDBJ databases">
        <title>Opisthorchis viverrini - life in the bile duct.</title>
        <authorList>
            <person name="Young N.D."/>
            <person name="Nagarajan N."/>
            <person name="Lin S.J."/>
            <person name="Korhonen P.K."/>
            <person name="Jex A.R."/>
            <person name="Hall R.S."/>
            <person name="Safavi-Hemami H."/>
            <person name="Kaewkong W."/>
            <person name="Bertrand D."/>
            <person name="Gao S."/>
            <person name="Seet Q."/>
            <person name="Wongkham S."/>
            <person name="Teh B.T."/>
            <person name="Wongkham C."/>
            <person name="Intapan P.M."/>
            <person name="Maleewong W."/>
            <person name="Yang X."/>
            <person name="Hu M."/>
            <person name="Wang Z."/>
            <person name="Hofmann A."/>
            <person name="Sternberg P.W."/>
            <person name="Tan P."/>
            <person name="Wang J."/>
            <person name="Gasser R.B."/>
        </authorList>
    </citation>
    <scope>NUCLEOTIDE SEQUENCE [LARGE SCALE GENOMIC DNA]</scope>
</reference>
<dbReference type="AlphaFoldDB" id="A0A074ZUC2"/>
<dbReference type="Proteomes" id="UP000054324">
    <property type="component" value="Unassembled WGS sequence"/>
</dbReference>
<dbReference type="KEGG" id="ovi:T265_13885"/>
<dbReference type="GeneID" id="20328052"/>
<feature type="non-terminal residue" evidence="2">
    <location>
        <position position="1"/>
    </location>
</feature>
<evidence type="ECO:0000313" key="2">
    <source>
        <dbReference type="EMBL" id="KER26995.1"/>
    </source>
</evidence>
<accession>A0A074ZUC2</accession>
<dbReference type="CTD" id="20328052"/>
<feature type="region of interest" description="Disordered" evidence="1">
    <location>
        <begin position="337"/>
        <end position="359"/>
    </location>
</feature>
<dbReference type="OrthoDB" id="6251237at2759"/>
<dbReference type="EMBL" id="KL596733">
    <property type="protein sequence ID" value="KER26995.1"/>
    <property type="molecule type" value="Genomic_DNA"/>
</dbReference>
<name>A0A074ZUC2_OPIVI</name>
<protein>
    <submittedName>
        <fullName evidence="2">Uncharacterized protein</fullName>
    </submittedName>
</protein>
<evidence type="ECO:0000256" key="1">
    <source>
        <dbReference type="SAM" id="MobiDB-lite"/>
    </source>
</evidence>
<keyword evidence="3" id="KW-1185">Reference proteome</keyword>
<feature type="compositionally biased region" description="Polar residues" evidence="1">
    <location>
        <begin position="348"/>
        <end position="359"/>
    </location>
</feature>
<proteinExistence type="predicted"/>